<evidence type="ECO:0000313" key="1">
    <source>
        <dbReference type="EMBL" id="CAB5219194.1"/>
    </source>
</evidence>
<reference evidence="1" key="1">
    <citation type="submission" date="2020-05" db="EMBL/GenBank/DDBJ databases">
        <authorList>
            <person name="Chiriac C."/>
            <person name="Salcher M."/>
            <person name="Ghai R."/>
            <person name="Kavagutti S V."/>
        </authorList>
    </citation>
    <scope>NUCLEOTIDE SEQUENCE</scope>
</reference>
<name>A0A6J5TBV0_9CAUD</name>
<protein>
    <submittedName>
        <fullName evidence="1">Uncharacterized protein</fullName>
    </submittedName>
</protein>
<accession>A0A6J5TBV0</accession>
<dbReference type="EMBL" id="LR798269">
    <property type="protein sequence ID" value="CAB5219194.1"/>
    <property type="molecule type" value="Genomic_DNA"/>
</dbReference>
<sequence length="224" mass="24849">MTIAFNFNELRKDLTNIVEYSYGFLDGIHLGKEQFMHNLGIDTVEALKEFIDSNARTDPSLLSHMYEWYLSGTPEARLFDFRHTVTPAGITIASSFSQSRSIQSGSNEPFYNKAKVMELGQAVVVKPKNAQALSFVVDGNEVFTKSPVIIRNPGGALAKGGFEHTIKTFFESYFKQSFMRTTGIASYLENPIDYKLNMPAGKRSGKPAGITTGERWIAKAGKAV</sequence>
<gene>
    <name evidence="1" type="ORF">UFOVP222_38</name>
</gene>
<organism evidence="1">
    <name type="scientific">uncultured Caudovirales phage</name>
    <dbReference type="NCBI Taxonomy" id="2100421"/>
    <lineage>
        <taxon>Viruses</taxon>
        <taxon>Duplodnaviria</taxon>
        <taxon>Heunggongvirae</taxon>
        <taxon>Uroviricota</taxon>
        <taxon>Caudoviricetes</taxon>
        <taxon>Peduoviridae</taxon>
        <taxon>Maltschvirus</taxon>
        <taxon>Maltschvirus maltsch</taxon>
    </lineage>
</organism>
<proteinExistence type="predicted"/>